<organism evidence="2 3">
    <name type="scientific">Austropuccinia psidii MF-1</name>
    <dbReference type="NCBI Taxonomy" id="1389203"/>
    <lineage>
        <taxon>Eukaryota</taxon>
        <taxon>Fungi</taxon>
        <taxon>Dikarya</taxon>
        <taxon>Basidiomycota</taxon>
        <taxon>Pucciniomycotina</taxon>
        <taxon>Pucciniomycetes</taxon>
        <taxon>Pucciniales</taxon>
        <taxon>Sphaerophragmiaceae</taxon>
        <taxon>Austropuccinia</taxon>
    </lineage>
</organism>
<dbReference type="OrthoDB" id="2749819at2759"/>
<evidence type="ECO:0000313" key="2">
    <source>
        <dbReference type="EMBL" id="MBW0512418.1"/>
    </source>
</evidence>
<protein>
    <submittedName>
        <fullName evidence="2">Uncharacterized protein</fullName>
    </submittedName>
</protein>
<evidence type="ECO:0000313" key="3">
    <source>
        <dbReference type="Proteomes" id="UP000765509"/>
    </source>
</evidence>
<proteinExistence type="predicted"/>
<dbReference type="EMBL" id="AVOT02022790">
    <property type="protein sequence ID" value="MBW0512418.1"/>
    <property type="molecule type" value="Genomic_DNA"/>
</dbReference>
<sequence>MLTKPFFPDQTNPSEPTLPRHVRPKESPSSPTPGTRATSTPATEQRTQTHQSSAFFSTPTNPSPLQKQINRQERTVVKIKTKYYSLNFNGEEVEIFIRKVERRAQIKAAREEDLAMEMEFWATDSRISDSIKAMPGYEQGPWSQLKQHLITKWGKVDPERRYEKDSLIKLFKGL</sequence>
<reference evidence="2" key="1">
    <citation type="submission" date="2021-03" db="EMBL/GenBank/DDBJ databases">
        <title>Draft genome sequence of rust myrtle Austropuccinia psidii MF-1, a brazilian biotype.</title>
        <authorList>
            <person name="Quecine M.C."/>
            <person name="Pachon D.M.R."/>
            <person name="Bonatelli M.L."/>
            <person name="Correr F.H."/>
            <person name="Franceschini L.M."/>
            <person name="Leite T.F."/>
            <person name="Margarido G.R.A."/>
            <person name="Almeida C.A."/>
            <person name="Ferrarezi J.A."/>
            <person name="Labate C.A."/>
        </authorList>
    </citation>
    <scope>NUCLEOTIDE SEQUENCE</scope>
    <source>
        <strain evidence="2">MF-1</strain>
    </source>
</reference>
<keyword evidence="3" id="KW-1185">Reference proteome</keyword>
<name>A0A9Q3E226_9BASI</name>
<dbReference type="Proteomes" id="UP000765509">
    <property type="component" value="Unassembled WGS sequence"/>
</dbReference>
<feature type="region of interest" description="Disordered" evidence="1">
    <location>
        <begin position="1"/>
        <end position="71"/>
    </location>
</feature>
<gene>
    <name evidence="2" type="ORF">O181_052133</name>
</gene>
<feature type="compositionally biased region" description="Polar residues" evidence="1">
    <location>
        <begin position="27"/>
        <end position="69"/>
    </location>
</feature>
<comment type="caution">
    <text evidence="2">The sequence shown here is derived from an EMBL/GenBank/DDBJ whole genome shotgun (WGS) entry which is preliminary data.</text>
</comment>
<evidence type="ECO:0000256" key="1">
    <source>
        <dbReference type="SAM" id="MobiDB-lite"/>
    </source>
</evidence>
<accession>A0A9Q3E226</accession>
<dbReference type="AlphaFoldDB" id="A0A9Q3E226"/>